<dbReference type="PROSITE" id="PS50977">
    <property type="entry name" value="HTH_TETR_2"/>
    <property type="match status" value="1"/>
</dbReference>
<dbReference type="Pfam" id="PF00440">
    <property type="entry name" value="TetR_N"/>
    <property type="match status" value="1"/>
</dbReference>
<dbReference type="InterPro" id="IPR001647">
    <property type="entry name" value="HTH_TetR"/>
</dbReference>
<dbReference type="PANTHER" id="PTHR30055">
    <property type="entry name" value="HTH-TYPE TRANSCRIPTIONAL REGULATOR RUTR"/>
    <property type="match status" value="1"/>
</dbReference>
<evidence type="ECO:0000313" key="7">
    <source>
        <dbReference type="EMBL" id="AJE86881.1"/>
    </source>
</evidence>
<gene>
    <name evidence="7" type="ORF">SLNWT_6505</name>
</gene>
<evidence type="ECO:0000256" key="3">
    <source>
        <dbReference type="ARBA" id="ARBA00023163"/>
    </source>
</evidence>
<dbReference type="EMBL" id="CP010519">
    <property type="protein sequence ID" value="AJE86881.1"/>
    <property type="molecule type" value="Genomic_DNA"/>
</dbReference>
<evidence type="ECO:0000259" key="6">
    <source>
        <dbReference type="PROSITE" id="PS50977"/>
    </source>
</evidence>
<dbReference type="GO" id="GO:0003700">
    <property type="term" value="F:DNA-binding transcription factor activity"/>
    <property type="evidence" value="ECO:0007669"/>
    <property type="project" value="TreeGrafter"/>
</dbReference>
<accession>A0A0B5F7T3</accession>
<dbReference type="InterPro" id="IPR050109">
    <property type="entry name" value="HTH-type_TetR-like_transc_reg"/>
</dbReference>
<dbReference type="Gene3D" id="1.10.357.10">
    <property type="entry name" value="Tetracycline Repressor, domain 2"/>
    <property type="match status" value="1"/>
</dbReference>
<reference evidence="7 8" key="1">
    <citation type="submission" date="2015-01" db="EMBL/GenBank/DDBJ databases">
        <title>Enhanced salinomycin production by adjusting the supply of polyketide extender units in Streptomyce albus DSM 41398.</title>
        <authorList>
            <person name="Lu C."/>
        </authorList>
    </citation>
    <scope>NUCLEOTIDE SEQUENCE [LARGE SCALE GENOMIC DNA]</scope>
    <source>
        <strain evidence="8">ATCC 21838 / DSM 41398 / FERM P-419 / JCM 4703 / NBRC 107858</strain>
    </source>
</reference>
<feature type="region of interest" description="Disordered" evidence="5">
    <location>
        <begin position="213"/>
        <end position="232"/>
    </location>
</feature>
<dbReference type="InterPro" id="IPR054129">
    <property type="entry name" value="DesT_TetR_C"/>
</dbReference>
<evidence type="ECO:0000256" key="2">
    <source>
        <dbReference type="ARBA" id="ARBA00023125"/>
    </source>
</evidence>
<keyword evidence="3" id="KW-0804">Transcription</keyword>
<dbReference type="KEGG" id="sals:SLNWT_6505"/>
<dbReference type="Pfam" id="PF21943">
    <property type="entry name" value="TetR_C_46"/>
    <property type="match status" value="1"/>
</dbReference>
<keyword evidence="8" id="KW-1185">Reference proteome</keyword>
<dbReference type="GO" id="GO:0000976">
    <property type="term" value="F:transcription cis-regulatory region binding"/>
    <property type="evidence" value="ECO:0007669"/>
    <property type="project" value="TreeGrafter"/>
</dbReference>
<evidence type="ECO:0000256" key="1">
    <source>
        <dbReference type="ARBA" id="ARBA00023015"/>
    </source>
</evidence>
<dbReference type="AlphaFoldDB" id="A0A0B5F7T3"/>
<dbReference type="SUPFAM" id="SSF46689">
    <property type="entry name" value="Homeodomain-like"/>
    <property type="match status" value="1"/>
</dbReference>
<name>A0A0B5F7T3_STRA4</name>
<feature type="compositionally biased region" description="Polar residues" evidence="5">
    <location>
        <begin position="223"/>
        <end position="232"/>
    </location>
</feature>
<dbReference type="Proteomes" id="UP000031523">
    <property type="component" value="Chromosome"/>
</dbReference>
<proteinExistence type="predicted"/>
<keyword evidence="2 4" id="KW-0238">DNA-binding</keyword>
<feature type="domain" description="HTH tetR-type" evidence="6">
    <location>
        <begin position="21"/>
        <end position="81"/>
    </location>
</feature>
<protein>
    <submittedName>
        <fullName evidence="7">TetR family transcriptional regulator</fullName>
    </submittedName>
</protein>
<feature type="DNA-binding region" description="H-T-H motif" evidence="4">
    <location>
        <begin position="44"/>
        <end position="63"/>
    </location>
</feature>
<organism evidence="7 8">
    <name type="scientific">Streptomyces albus (strain ATCC 21838 / DSM 41398 / FERM P-419 / JCM 4703 / NBRC 107858)</name>
    <dbReference type="NCBI Taxonomy" id="1081613"/>
    <lineage>
        <taxon>Bacteria</taxon>
        <taxon>Bacillati</taxon>
        <taxon>Actinomycetota</taxon>
        <taxon>Actinomycetes</taxon>
        <taxon>Kitasatosporales</taxon>
        <taxon>Streptomycetaceae</taxon>
        <taxon>Streptomyces</taxon>
    </lineage>
</organism>
<keyword evidence="1" id="KW-0805">Transcription regulation</keyword>
<evidence type="ECO:0000256" key="5">
    <source>
        <dbReference type="SAM" id="MobiDB-lite"/>
    </source>
</evidence>
<dbReference type="PRINTS" id="PR00455">
    <property type="entry name" value="HTHTETR"/>
</dbReference>
<dbReference type="InterPro" id="IPR009057">
    <property type="entry name" value="Homeodomain-like_sf"/>
</dbReference>
<dbReference type="PANTHER" id="PTHR30055:SF227">
    <property type="entry name" value="TRANSCRIPTIONAL REGULATORY PROTEIN (PROBABLY TETR-FAMILY)-RELATED"/>
    <property type="match status" value="1"/>
</dbReference>
<evidence type="ECO:0000256" key="4">
    <source>
        <dbReference type="PROSITE-ProRule" id="PRU00335"/>
    </source>
</evidence>
<sequence length="232" mass="25631">MQKSSQRETERREARGTERSLARRAELIAVGRKLFADTAYDVLSMDDIAQQAGVAKGLIYYYFKSKRGYYLAIIEDTFADLVTSAAMDPQLPNAERVSRTIEGYLRYAELHQAAFRTITRGGIGFDSEVQALRDGVHHAIITTIAQGAYGRTDIPELAQITLYGWLCSVEGMALDWIGHQRLSRATVRDVLVRALGDALRTIAEFEPSCPAPARLDLLPSQGRPHSSPASGT</sequence>
<evidence type="ECO:0000313" key="8">
    <source>
        <dbReference type="Proteomes" id="UP000031523"/>
    </source>
</evidence>